<dbReference type="EMBL" id="JBBNAF010000001">
    <property type="protein sequence ID" value="KAK9168162.1"/>
    <property type="molecule type" value="Genomic_DNA"/>
</dbReference>
<evidence type="ECO:0000259" key="1">
    <source>
        <dbReference type="Pfam" id="PF00626"/>
    </source>
</evidence>
<dbReference type="InterPro" id="IPR007122">
    <property type="entry name" value="Villin/Gelsolin"/>
</dbReference>
<dbReference type="AlphaFoldDB" id="A0AAP0LBP4"/>
<gene>
    <name evidence="2" type="ORF">Syun_000302</name>
</gene>
<dbReference type="Pfam" id="PF00626">
    <property type="entry name" value="Gelsolin"/>
    <property type="match status" value="2"/>
</dbReference>
<dbReference type="Gene3D" id="3.40.20.10">
    <property type="entry name" value="Severin"/>
    <property type="match status" value="3"/>
</dbReference>
<accession>A0AAP0LBP4</accession>
<protein>
    <recommendedName>
        <fullName evidence="1">Gelsolin-like domain-containing protein</fullName>
    </recommendedName>
</protein>
<dbReference type="InterPro" id="IPR007123">
    <property type="entry name" value="Gelsolin-like_dom"/>
</dbReference>
<dbReference type="SUPFAM" id="SSF55753">
    <property type="entry name" value="Actin depolymerizing proteins"/>
    <property type="match status" value="4"/>
</dbReference>
<organism evidence="2 3">
    <name type="scientific">Stephania yunnanensis</name>
    <dbReference type="NCBI Taxonomy" id="152371"/>
    <lineage>
        <taxon>Eukaryota</taxon>
        <taxon>Viridiplantae</taxon>
        <taxon>Streptophyta</taxon>
        <taxon>Embryophyta</taxon>
        <taxon>Tracheophyta</taxon>
        <taxon>Spermatophyta</taxon>
        <taxon>Magnoliopsida</taxon>
        <taxon>Ranunculales</taxon>
        <taxon>Menispermaceae</taxon>
        <taxon>Menispermoideae</taxon>
        <taxon>Cissampelideae</taxon>
        <taxon>Stephania</taxon>
    </lineage>
</organism>
<evidence type="ECO:0000313" key="2">
    <source>
        <dbReference type="EMBL" id="KAK9168162.1"/>
    </source>
</evidence>
<dbReference type="GO" id="GO:0051015">
    <property type="term" value="F:actin filament binding"/>
    <property type="evidence" value="ECO:0007669"/>
    <property type="project" value="InterPro"/>
</dbReference>
<keyword evidence="3" id="KW-1185">Reference proteome</keyword>
<sequence length="379" mass="42422">MSRFGKGVDPAFDGAGAKAYPSQLFGFTALRSGILEHDIHYWLGNAADEVDSVLASDKAFELDAALGSHAVQYREIQGEETEKFLSYFKPCIIPASGKFSSGRVHNETYRISLLTCKGDHVAYVKEPWALDLGKHRVPFSRSSLNHNDVFIADTASKIFLFSGCNSSMQERAKALEVVQYIKESKHGGKCELATIEDGKFVGDPDVGEFWSLFGGYAPITKEIPPVTDMQHGHQSVVKLFWITLQGKLSQIVTDTLRREVLDADKCYLLDCDTEIYVWMGRTTSLSERKISISTAEVWRVNGNEVLLLPVAEQNKLFSADCYIVHYRYLNEDKDEHLFYAWLGSNSIKVFMAFNWEFSIGEGVISASRDAPLLGHALDF</sequence>
<feature type="domain" description="Gelsolin-like" evidence="1">
    <location>
        <begin position="256"/>
        <end position="297"/>
    </location>
</feature>
<dbReference type="Proteomes" id="UP001420932">
    <property type="component" value="Unassembled WGS sequence"/>
</dbReference>
<reference evidence="2 3" key="1">
    <citation type="submission" date="2024-01" db="EMBL/GenBank/DDBJ databases">
        <title>Genome assemblies of Stephania.</title>
        <authorList>
            <person name="Yang L."/>
        </authorList>
    </citation>
    <scope>NUCLEOTIDE SEQUENCE [LARGE SCALE GENOMIC DNA]</scope>
    <source>
        <strain evidence="2">YNDBR</strain>
        <tissue evidence="2">Leaf</tissue>
    </source>
</reference>
<feature type="domain" description="Gelsolin-like" evidence="1">
    <location>
        <begin position="136"/>
        <end position="199"/>
    </location>
</feature>
<dbReference type="SMART" id="SM00262">
    <property type="entry name" value="GEL"/>
    <property type="match status" value="3"/>
</dbReference>
<proteinExistence type="predicted"/>
<evidence type="ECO:0000313" key="3">
    <source>
        <dbReference type="Proteomes" id="UP001420932"/>
    </source>
</evidence>
<name>A0AAP0LBP4_9MAGN</name>
<dbReference type="PANTHER" id="PTHR11977:SF25">
    <property type="entry name" value="VILLIN-1"/>
    <property type="match status" value="1"/>
</dbReference>
<comment type="caution">
    <text evidence="2">The sequence shown here is derived from an EMBL/GenBank/DDBJ whole genome shotgun (WGS) entry which is preliminary data.</text>
</comment>
<dbReference type="PANTHER" id="PTHR11977">
    <property type="entry name" value="VILLIN"/>
    <property type="match status" value="1"/>
</dbReference>
<dbReference type="PRINTS" id="PR00597">
    <property type="entry name" value="GELSOLIN"/>
</dbReference>
<dbReference type="InterPro" id="IPR029006">
    <property type="entry name" value="ADF-H/Gelsolin-like_dom_sf"/>
</dbReference>